<gene>
    <name evidence="2" type="ORF">GPICK_01115</name>
</gene>
<feature type="region of interest" description="Disordered" evidence="1">
    <location>
        <begin position="131"/>
        <end position="156"/>
    </location>
</feature>
<evidence type="ECO:0000256" key="1">
    <source>
        <dbReference type="SAM" id="MobiDB-lite"/>
    </source>
</evidence>
<dbReference type="OrthoDB" id="1846526at2"/>
<proteinExistence type="predicted"/>
<dbReference type="AlphaFoldDB" id="A0A0B5BDK5"/>
<dbReference type="RefSeq" id="WP_039739765.1">
    <property type="nucleotide sequence ID" value="NZ_CP009788.1"/>
</dbReference>
<dbReference type="InterPro" id="IPR012349">
    <property type="entry name" value="Split_barrel_FMN-bd"/>
</dbReference>
<dbReference type="SUPFAM" id="SSF50475">
    <property type="entry name" value="FMN-binding split barrel"/>
    <property type="match status" value="1"/>
</dbReference>
<evidence type="ECO:0000313" key="2">
    <source>
        <dbReference type="EMBL" id="AJE02161.1"/>
    </source>
</evidence>
<evidence type="ECO:0008006" key="4">
    <source>
        <dbReference type="Google" id="ProtNLM"/>
    </source>
</evidence>
<accession>A0A0B5BDK5</accession>
<dbReference type="Gene3D" id="2.30.110.10">
    <property type="entry name" value="Electron Transport, Fmn-binding Protein, Chain A"/>
    <property type="match status" value="1"/>
</dbReference>
<dbReference type="Proteomes" id="UP000057609">
    <property type="component" value="Chromosome"/>
</dbReference>
<keyword evidence="3" id="KW-1185">Reference proteome</keyword>
<evidence type="ECO:0000313" key="3">
    <source>
        <dbReference type="Proteomes" id="UP000057609"/>
    </source>
</evidence>
<dbReference type="KEGG" id="gpi:GPICK_01115"/>
<name>A0A0B5BDK5_9BACT</name>
<sequence length="156" mass="17639">MAKKLTKDIIDLIHDPATTTVLATLDGNGFPEAVVTDTIRVDEHGNLLYLELLESSGTNRNLVRSIWFNGRVAVAVGGKAGERWQIKGRPVKTHITGDLFLQHYQEVREQRGDVELAAVWVIEPDEVADERFETRKSEEERAHPSFRHLDRLARTA</sequence>
<protein>
    <recommendedName>
        <fullName evidence="4">Pyridoxamine 5'-phosphate oxidase putative domain-containing protein</fullName>
    </recommendedName>
</protein>
<dbReference type="EMBL" id="CP009788">
    <property type="protein sequence ID" value="AJE02161.1"/>
    <property type="molecule type" value="Genomic_DNA"/>
</dbReference>
<organism evidence="2 3">
    <name type="scientific">Geobacter pickeringii</name>
    <dbReference type="NCBI Taxonomy" id="345632"/>
    <lineage>
        <taxon>Bacteria</taxon>
        <taxon>Pseudomonadati</taxon>
        <taxon>Thermodesulfobacteriota</taxon>
        <taxon>Desulfuromonadia</taxon>
        <taxon>Geobacterales</taxon>
        <taxon>Geobacteraceae</taxon>
        <taxon>Geobacter</taxon>
    </lineage>
</organism>
<reference evidence="2 3" key="1">
    <citation type="journal article" date="2015" name="Genome Announc.">
        <title>Complete Genome of Geobacter pickeringii G13T, a Metal-Reducing Isolate from Sedimentary Kaolin Deposits.</title>
        <authorList>
            <person name="Badalamenti J.P."/>
            <person name="Bond D.R."/>
        </authorList>
    </citation>
    <scope>NUCLEOTIDE SEQUENCE [LARGE SCALE GENOMIC DNA]</scope>
    <source>
        <strain evidence="2 3">G13</strain>
    </source>
</reference>
<dbReference type="HOGENOM" id="CLU_1649698_0_0_7"/>
<dbReference type="STRING" id="345632.GPICK_01115"/>